<dbReference type="InterPro" id="IPR003661">
    <property type="entry name" value="HisK_dim/P_dom"/>
</dbReference>
<dbReference type="GO" id="GO:0005886">
    <property type="term" value="C:plasma membrane"/>
    <property type="evidence" value="ECO:0007669"/>
    <property type="project" value="TreeGrafter"/>
</dbReference>
<dbReference type="AlphaFoldDB" id="A0A4R5DRG8"/>
<comment type="caution">
    <text evidence="10">The sequence shown here is derived from an EMBL/GenBank/DDBJ whole genome shotgun (WGS) entry which is preliminary data.</text>
</comment>
<evidence type="ECO:0000313" key="11">
    <source>
        <dbReference type="Proteomes" id="UP000294850"/>
    </source>
</evidence>
<dbReference type="SMART" id="SM00388">
    <property type="entry name" value="HisKA"/>
    <property type="match status" value="1"/>
</dbReference>
<evidence type="ECO:0000256" key="8">
    <source>
        <dbReference type="SAM" id="Phobius"/>
    </source>
</evidence>
<dbReference type="Proteomes" id="UP000294850">
    <property type="component" value="Unassembled WGS sequence"/>
</dbReference>
<dbReference type="PANTHER" id="PTHR45436:SF5">
    <property type="entry name" value="SENSOR HISTIDINE KINASE TRCS"/>
    <property type="match status" value="1"/>
</dbReference>
<sequence>MKLLARILRYQIMTSLLVLFLGAGLFFVSVRYLIDDEVNKELLNSQIKVSWQLRNIDALPVYILQLGDSLQLDAVRYPRRPILREKLLYNIAENQYHPYRQLIFYERVEGQWYKVTISKLLVQRQQLMNAVVMTVTFIVALLLISLLVLNSVLSGRIWRPFNKTLAALDQYQLEKHEVLKFPEEETEEFEKLNQSVTQLTERLATTYQNLKEFTENAAHEIQTPLAVILSKIEGLFQDETLTESQLIALSEVSEAANRLSKLNQALLLLTKIENRQFLAGTEPVNLSPIINRKLRDLEDLIDQRRINIKTELQPTGPVMHPALAEVLVNNLLTNAIRHNLQNGSILIALSTGKLEVKNTGNAINGNPEQLFERFRKDTSQSASLGLGLALVKTICQVNGQTLSYNIENEWHVLTVTWQ</sequence>
<reference evidence="10 11" key="1">
    <citation type="submission" date="2019-03" db="EMBL/GenBank/DDBJ databases">
        <title>Dyadobacter AR-3-6 sp. nov., isolated from arctic soil.</title>
        <authorList>
            <person name="Chaudhary D.K."/>
        </authorList>
    </citation>
    <scope>NUCLEOTIDE SEQUENCE [LARGE SCALE GENOMIC DNA]</scope>
    <source>
        <strain evidence="10 11">AR-3-6</strain>
    </source>
</reference>
<evidence type="ECO:0000259" key="9">
    <source>
        <dbReference type="PROSITE" id="PS50109"/>
    </source>
</evidence>
<keyword evidence="8" id="KW-0472">Membrane</keyword>
<dbReference type="OrthoDB" id="1522504at2"/>
<feature type="domain" description="Histidine kinase" evidence="9">
    <location>
        <begin position="216"/>
        <end position="418"/>
    </location>
</feature>
<dbReference type="Pfam" id="PF00512">
    <property type="entry name" value="HisKA"/>
    <property type="match status" value="1"/>
</dbReference>
<dbReference type="GO" id="GO:0000155">
    <property type="term" value="F:phosphorelay sensor kinase activity"/>
    <property type="evidence" value="ECO:0007669"/>
    <property type="project" value="InterPro"/>
</dbReference>
<feature type="transmembrane region" description="Helical" evidence="8">
    <location>
        <begin position="130"/>
        <end position="153"/>
    </location>
</feature>
<dbReference type="PROSITE" id="PS50109">
    <property type="entry name" value="HIS_KIN"/>
    <property type="match status" value="1"/>
</dbReference>
<name>A0A4R5DRG8_9BACT</name>
<dbReference type="PANTHER" id="PTHR45436">
    <property type="entry name" value="SENSOR HISTIDINE KINASE YKOH"/>
    <property type="match status" value="1"/>
</dbReference>
<keyword evidence="4" id="KW-0808">Transferase</keyword>
<dbReference type="CDD" id="cd00082">
    <property type="entry name" value="HisKA"/>
    <property type="match status" value="1"/>
</dbReference>
<evidence type="ECO:0000256" key="2">
    <source>
        <dbReference type="ARBA" id="ARBA00012438"/>
    </source>
</evidence>
<dbReference type="EMBL" id="SMFL01000005">
    <property type="protein sequence ID" value="TDE14651.1"/>
    <property type="molecule type" value="Genomic_DNA"/>
</dbReference>
<dbReference type="RefSeq" id="WP_131959234.1">
    <property type="nucleotide sequence ID" value="NZ_SMFL01000005.1"/>
</dbReference>
<evidence type="ECO:0000256" key="5">
    <source>
        <dbReference type="ARBA" id="ARBA00022692"/>
    </source>
</evidence>
<comment type="catalytic activity">
    <reaction evidence="1">
        <text>ATP + protein L-histidine = ADP + protein N-phospho-L-histidine.</text>
        <dbReference type="EC" id="2.7.13.3"/>
    </reaction>
</comment>
<dbReference type="Gene3D" id="1.10.287.130">
    <property type="match status" value="1"/>
</dbReference>
<dbReference type="SMART" id="SM00387">
    <property type="entry name" value="HATPase_c"/>
    <property type="match status" value="1"/>
</dbReference>
<evidence type="ECO:0000256" key="6">
    <source>
        <dbReference type="ARBA" id="ARBA00022777"/>
    </source>
</evidence>
<evidence type="ECO:0000256" key="4">
    <source>
        <dbReference type="ARBA" id="ARBA00022679"/>
    </source>
</evidence>
<dbReference type="InterPro" id="IPR003594">
    <property type="entry name" value="HATPase_dom"/>
</dbReference>
<dbReference type="SUPFAM" id="SSF47384">
    <property type="entry name" value="Homodimeric domain of signal transducing histidine kinase"/>
    <property type="match status" value="1"/>
</dbReference>
<evidence type="ECO:0000256" key="7">
    <source>
        <dbReference type="ARBA" id="ARBA00022989"/>
    </source>
</evidence>
<keyword evidence="3" id="KW-0597">Phosphoprotein</keyword>
<evidence type="ECO:0000256" key="1">
    <source>
        <dbReference type="ARBA" id="ARBA00000085"/>
    </source>
</evidence>
<protein>
    <recommendedName>
        <fullName evidence="2">histidine kinase</fullName>
        <ecNumber evidence="2">2.7.13.3</ecNumber>
    </recommendedName>
</protein>
<dbReference type="SUPFAM" id="SSF55874">
    <property type="entry name" value="ATPase domain of HSP90 chaperone/DNA topoisomerase II/histidine kinase"/>
    <property type="match status" value="1"/>
</dbReference>
<feature type="transmembrane region" description="Helical" evidence="8">
    <location>
        <begin position="12"/>
        <end position="34"/>
    </location>
</feature>
<dbReference type="InterPro" id="IPR050428">
    <property type="entry name" value="TCS_sensor_his_kinase"/>
</dbReference>
<accession>A0A4R5DRG8</accession>
<evidence type="ECO:0000256" key="3">
    <source>
        <dbReference type="ARBA" id="ARBA00022553"/>
    </source>
</evidence>
<dbReference type="EC" id="2.7.13.3" evidence="2"/>
<keyword evidence="11" id="KW-1185">Reference proteome</keyword>
<keyword evidence="5 8" id="KW-0812">Transmembrane</keyword>
<keyword evidence="7 8" id="KW-1133">Transmembrane helix</keyword>
<evidence type="ECO:0000313" key="10">
    <source>
        <dbReference type="EMBL" id="TDE14651.1"/>
    </source>
</evidence>
<dbReference type="InterPro" id="IPR036890">
    <property type="entry name" value="HATPase_C_sf"/>
</dbReference>
<proteinExistence type="predicted"/>
<dbReference type="InterPro" id="IPR036097">
    <property type="entry name" value="HisK_dim/P_sf"/>
</dbReference>
<keyword evidence="6 10" id="KW-0418">Kinase</keyword>
<dbReference type="InterPro" id="IPR005467">
    <property type="entry name" value="His_kinase_dom"/>
</dbReference>
<dbReference type="Gene3D" id="3.30.565.10">
    <property type="entry name" value="Histidine kinase-like ATPase, C-terminal domain"/>
    <property type="match status" value="1"/>
</dbReference>
<organism evidence="10 11">
    <name type="scientific">Dyadobacter psychrotolerans</name>
    <dbReference type="NCBI Taxonomy" id="2541721"/>
    <lineage>
        <taxon>Bacteria</taxon>
        <taxon>Pseudomonadati</taxon>
        <taxon>Bacteroidota</taxon>
        <taxon>Cytophagia</taxon>
        <taxon>Cytophagales</taxon>
        <taxon>Spirosomataceae</taxon>
        <taxon>Dyadobacter</taxon>
    </lineage>
</organism>
<gene>
    <name evidence="10" type="ORF">E0F88_15790</name>
</gene>
<dbReference type="Pfam" id="PF02518">
    <property type="entry name" value="HATPase_c"/>
    <property type="match status" value="1"/>
</dbReference>